<proteinExistence type="predicted"/>
<dbReference type="InParanoid" id="A0A2P6N2G7"/>
<name>A0A2P6N2G7_9EUKA</name>
<feature type="transmembrane region" description="Helical" evidence="1">
    <location>
        <begin position="179"/>
        <end position="199"/>
    </location>
</feature>
<keyword evidence="1" id="KW-0812">Transmembrane</keyword>
<evidence type="ECO:0000256" key="1">
    <source>
        <dbReference type="SAM" id="Phobius"/>
    </source>
</evidence>
<keyword evidence="1" id="KW-1133">Transmembrane helix</keyword>
<dbReference type="Proteomes" id="UP000241769">
    <property type="component" value="Unassembled WGS sequence"/>
</dbReference>
<evidence type="ECO:0000313" key="3">
    <source>
        <dbReference type="Proteomes" id="UP000241769"/>
    </source>
</evidence>
<feature type="transmembrane region" description="Helical" evidence="1">
    <location>
        <begin position="106"/>
        <end position="129"/>
    </location>
</feature>
<evidence type="ECO:0000313" key="2">
    <source>
        <dbReference type="EMBL" id="PRP78146.1"/>
    </source>
</evidence>
<gene>
    <name evidence="2" type="ORF">PROFUN_13948</name>
</gene>
<keyword evidence="3" id="KW-1185">Reference proteome</keyword>
<dbReference type="AlphaFoldDB" id="A0A2P6N2G7"/>
<protein>
    <submittedName>
        <fullName evidence="2">Uncharacterized protein</fullName>
    </submittedName>
</protein>
<sequence length="222" mass="24865">MTRVPRFQTLKMSDPLKLPSSDQARSEGCRIFRPTVVLETLDTVRAIMDATRTYSNGTVYLVQHYYEFVNFVAKKPLDMWFDVPSQCKSNAAAIIQLVKTETGTGLAVGMLILGFAVGLIAAIVSCLVYQRHAKFMDRNRMELAELSNNAQHLDATQRNTTVESSEQTQPDMAQLVARFLVRVRVLGLFVFSICSLFAIRKQLQTIAYGSNIDRVIVHALGD</sequence>
<comment type="caution">
    <text evidence="2">The sequence shown here is derived from an EMBL/GenBank/DDBJ whole genome shotgun (WGS) entry which is preliminary data.</text>
</comment>
<dbReference type="EMBL" id="MDYQ01000238">
    <property type="protein sequence ID" value="PRP78146.1"/>
    <property type="molecule type" value="Genomic_DNA"/>
</dbReference>
<accession>A0A2P6N2G7</accession>
<reference evidence="2 3" key="1">
    <citation type="journal article" date="2018" name="Genome Biol. Evol.">
        <title>Multiple Roots of Fruiting Body Formation in Amoebozoa.</title>
        <authorList>
            <person name="Hillmann F."/>
            <person name="Forbes G."/>
            <person name="Novohradska S."/>
            <person name="Ferling I."/>
            <person name="Riege K."/>
            <person name="Groth M."/>
            <person name="Westermann M."/>
            <person name="Marz M."/>
            <person name="Spaller T."/>
            <person name="Winckler T."/>
            <person name="Schaap P."/>
            <person name="Glockner G."/>
        </authorList>
    </citation>
    <scope>NUCLEOTIDE SEQUENCE [LARGE SCALE GENOMIC DNA]</scope>
    <source>
        <strain evidence="2 3">Jena</strain>
    </source>
</reference>
<keyword evidence="1" id="KW-0472">Membrane</keyword>
<organism evidence="2 3">
    <name type="scientific">Planoprotostelium fungivorum</name>
    <dbReference type="NCBI Taxonomy" id="1890364"/>
    <lineage>
        <taxon>Eukaryota</taxon>
        <taxon>Amoebozoa</taxon>
        <taxon>Evosea</taxon>
        <taxon>Variosea</taxon>
        <taxon>Cavosteliida</taxon>
        <taxon>Cavosteliaceae</taxon>
        <taxon>Planoprotostelium</taxon>
    </lineage>
</organism>